<feature type="domain" description="Glycoside hydrolase family 5" evidence="5">
    <location>
        <begin position="37"/>
        <end position="298"/>
    </location>
</feature>
<dbReference type="SUPFAM" id="SSF51445">
    <property type="entry name" value="(Trans)glycosidases"/>
    <property type="match status" value="1"/>
</dbReference>
<evidence type="ECO:0000256" key="1">
    <source>
        <dbReference type="ARBA" id="ARBA00022801"/>
    </source>
</evidence>
<evidence type="ECO:0000313" key="7">
    <source>
        <dbReference type="Proteomes" id="UP000559404"/>
    </source>
</evidence>
<keyword evidence="2 3" id="KW-0326">Glycosidase</keyword>
<evidence type="ECO:0000259" key="5">
    <source>
        <dbReference type="Pfam" id="PF00150"/>
    </source>
</evidence>
<evidence type="ECO:0000256" key="3">
    <source>
        <dbReference type="RuleBase" id="RU361153"/>
    </source>
</evidence>
<dbReference type="GO" id="GO:0009251">
    <property type="term" value="P:glucan catabolic process"/>
    <property type="evidence" value="ECO:0007669"/>
    <property type="project" value="TreeGrafter"/>
</dbReference>
<feature type="signal peptide" evidence="4">
    <location>
        <begin position="1"/>
        <end position="20"/>
    </location>
</feature>
<proteinExistence type="inferred from homology"/>
<name>A0A838Y0L1_9HYPH</name>
<feature type="chain" id="PRO_5032657650" evidence="4">
    <location>
        <begin position="21"/>
        <end position="350"/>
    </location>
</feature>
<accession>A0A838Y0L1</accession>
<dbReference type="InterPro" id="IPR001547">
    <property type="entry name" value="Glyco_hydro_5"/>
</dbReference>
<comment type="caution">
    <text evidence="6">The sequence shown here is derived from an EMBL/GenBank/DDBJ whole genome shotgun (WGS) entry which is preliminary data.</text>
</comment>
<dbReference type="RefSeq" id="WP_181760791.1">
    <property type="nucleotide sequence ID" value="NZ_BMCR01000003.1"/>
</dbReference>
<protein>
    <submittedName>
        <fullName evidence="6">Glycoside hydrolase family 5 protein</fullName>
    </submittedName>
</protein>
<dbReference type="InterPro" id="IPR017853">
    <property type="entry name" value="GH"/>
</dbReference>
<gene>
    <name evidence="6" type="ORF">H1W37_13080</name>
</gene>
<dbReference type="PANTHER" id="PTHR34142:SF1">
    <property type="entry name" value="GLYCOSIDE HYDROLASE FAMILY 5 DOMAIN-CONTAINING PROTEIN"/>
    <property type="match status" value="1"/>
</dbReference>
<dbReference type="AlphaFoldDB" id="A0A838Y0L1"/>
<keyword evidence="7" id="KW-1185">Reference proteome</keyword>
<dbReference type="PANTHER" id="PTHR34142">
    <property type="entry name" value="ENDO-BETA-1,4-GLUCANASE A"/>
    <property type="match status" value="1"/>
</dbReference>
<reference evidence="6 7" key="2">
    <citation type="submission" date="2020-08" db="EMBL/GenBank/DDBJ databases">
        <title>Stappia taiwanensis sp. nov., isolated from a coastal thermal spring.</title>
        <authorList>
            <person name="Kampfer P."/>
        </authorList>
    </citation>
    <scope>NUCLEOTIDE SEQUENCE [LARGE SCALE GENOMIC DNA]</scope>
    <source>
        <strain evidence="6 7">DSM 23284</strain>
    </source>
</reference>
<keyword evidence="1 3" id="KW-0378">Hydrolase</keyword>
<evidence type="ECO:0000256" key="4">
    <source>
        <dbReference type="SAM" id="SignalP"/>
    </source>
</evidence>
<reference evidence="6 7" key="1">
    <citation type="submission" date="2020-07" db="EMBL/GenBank/DDBJ databases">
        <authorList>
            <person name="Li M."/>
        </authorList>
    </citation>
    <scope>NUCLEOTIDE SEQUENCE [LARGE SCALE GENOMIC DNA]</scope>
    <source>
        <strain evidence="6 7">DSM 23284</strain>
    </source>
</reference>
<evidence type="ECO:0000256" key="2">
    <source>
        <dbReference type="ARBA" id="ARBA00023295"/>
    </source>
</evidence>
<dbReference type="GO" id="GO:0004553">
    <property type="term" value="F:hydrolase activity, hydrolyzing O-glycosyl compounds"/>
    <property type="evidence" value="ECO:0007669"/>
    <property type="project" value="InterPro"/>
</dbReference>
<comment type="similarity">
    <text evidence="3">Belongs to the glycosyl hydrolase 5 (cellulase A) family.</text>
</comment>
<organism evidence="6 7">
    <name type="scientific">Stappia taiwanensis</name>
    <dbReference type="NCBI Taxonomy" id="992267"/>
    <lineage>
        <taxon>Bacteria</taxon>
        <taxon>Pseudomonadati</taxon>
        <taxon>Pseudomonadota</taxon>
        <taxon>Alphaproteobacteria</taxon>
        <taxon>Hyphomicrobiales</taxon>
        <taxon>Stappiaceae</taxon>
        <taxon>Stappia</taxon>
    </lineage>
</organism>
<evidence type="ECO:0000313" key="6">
    <source>
        <dbReference type="EMBL" id="MBA4612593.1"/>
    </source>
</evidence>
<sequence length="350" mass="38133">MSTGLAAGLSLALSVLPVSAECLRGANVAGGEFGELSGQYAHSYIYPSRATFEYLRRKGMNVARLPFRWERLQPELNAALSEEEFQRLDGAVSEATALGLTVILDPHNYAKYREEMIGSDSVPVSAFADFWARLAARYAGREEVVFLLMNEPANITAADWLPAINAALAAIRGSGADNLVMVPGTIWTGASHWFDPQDGGSNAEVLRKVVDPQERFVFDVHQYLDADFSGTNAGCERAEDALAALERLTGWLEDTGNAAFLGEFGGHASVECYKGLIRMASLVNSRPDVWAGWAYWAAGDWWGDYPLSIQPGEDGADRPQMVAIEGLIERRSAGEKACAALARRHREGER</sequence>
<dbReference type="Pfam" id="PF00150">
    <property type="entry name" value="Cellulase"/>
    <property type="match status" value="1"/>
</dbReference>
<keyword evidence="4" id="KW-0732">Signal</keyword>
<dbReference type="Gene3D" id="3.20.20.80">
    <property type="entry name" value="Glycosidases"/>
    <property type="match status" value="1"/>
</dbReference>
<dbReference type="Proteomes" id="UP000559404">
    <property type="component" value="Unassembled WGS sequence"/>
</dbReference>
<dbReference type="EMBL" id="JACEON010000012">
    <property type="protein sequence ID" value="MBA4612593.1"/>
    <property type="molecule type" value="Genomic_DNA"/>
</dbReference>